<accession>A0A0D0C9A5</accession>
<dbReference type="OrthoDB" id="3261594at2759"/>
<evidence type="ECO:0000313" key="2">
    <source>
        <dbReference type="EMBL" id="KIK79447.1"/>
    </source>
</evidence>
<organism evidence="2 3">
    <name type="scientific">Paxillus rubicundulus Ve08.2h10</name>
    <dbReference type="NCBI Taxonomy" id="930991"/>
    <lineage>
        <taxon>Eukaryota</taxon>
        <taxon>Fungi</taxon>
        <taxon>Dikarya</taxon>
        <taxon>Basidiomycota</taxon>
        <taxon>Agaricomycotina</taxon>
        <taxon>Agaricomycetes</taxon>
        <taxon>Agaricomycetidae</taxon>
        <taxon>Boletales</taxon>
        <taxon>Paxilineae</taxon>
        <taxon>Paxillaceae</taxon>
        <taxon>Paxillus</taxon>
    </lineage>
</organism>
<name>A0A0D0C9A5_9AGAM</name>
<dbReference type="Proteomes" id="UP000054538">
    <property type="component" value="Unassembled WGS sequence"/>
</dbReference>
<feature type="compositionally biased region" description="Pro residues" evidence="1">
    <location>
        <begin position="1"/>
        <end position="13"/>
    </location>
</feature>
<reference evidence="2 3" key="1">
    <citation type="submission" date="2014-04" db="EMBL/GenBank/DDBJ databases">
        <authorList>
            <consortium name="DOE Joint Genome Institute"/>
            <person name="Kuo A."/>
            <person name="Kohler A."/>
            <person name="Jargeat P."/>
            <person name="Nagy L.G."/>
            <person name="Floudas D."/>
            <person name="Copeland A."/>
            <person name="Barry K.W."/>
            <person name="Cichocki N."/>
            <person name="Veneault-Fourrey C."/>
            <person name="LaButti K."/>
            <person name="Lindquist E.A."/>
            <person name="Lipzen A."/>
            <person name="Lundell T."/>
            <person name="Morin E."/>
            <person name="Murat C."/>
            <person name="Sun H."/>
            <person name="Tunlid A."/>
            <person name="Henrissat B."/>
            <person name="Grigoriev I.V."/>
            <person name="Hibbett D.S."/>
            <person name="Martin F."/>
            <person name="Nordberg H.P."/>
            <person name="Cantor M.N."/>
            <person name="Hua S.X."/>
        </authorList>
    </citation>
    <scope>NUCLEOTIDE SEQUENCE [LARGE SCALE GENOMIC DNA]</scope>
    <source>
        <strain evidence="2 3">Ve08.2h10</strain>
    </source>
</reference>
<dbReference type="AlphaFoldDB" id="A0A0D0C9A5"/>
<keyword evidence="3" id="KW-1185">Reference proteome</keyword>
<gene>
    <name evidence="2" type="ORF">PAXRUDRAFT_161280</name>
</gene>
<feature type="region of interest" description="Disordered" evidence="1">
    <location>
        <begin position="1"/>
        <end position="31"/>
    </location>
</feature>
<proteinExistence type="predicted"/>
<feature type="non-terminal residue" evidence="2">
    <location>
        <position position="156"/>
    </location>
</feature>
<dbReference type="EMBL" id="KN826279">
    <property type="protein sequence ID" value="KIK79447.1"/>
    <property type="molecule type" value="Genomic_DNA"/>
</dbReference>
<evidence type="ECO:0000313" key="3">
    <source>
        <dbReference type="Proteomes" id="UP000054538"/>
    </source>
</evidence>
<dbReference type="HOGENOM" id="CLU_007337_3_1_1"/>
<dbReference type="InParanoid" id="A0A0D0C9A5"/>
<protein>
    <submittedName>
        <fullName evidence="2">Uncharacterized protein</fullName>
    </submittedName>
</protein>
<reference evidence="3" key="2">
    <citation type="submission" date="2015-01" db="EMBL/GenBank/DDBJ databases">
        <title>Evolutionary Origins and Diversification of the Mycorrhizal Mutualists.</title>
        <authorList>
            <consortium name="DOE Joint Genome Institute"/>
            <consortium name="Mycorrhizal Genomics Consortium"/>
            <person name="Kohler A."/>
            <person name="Kuo A."/>
            <person name="Nagy L.G."/>
            <person name="Floudas D."/>
            <person name="Copeland A."/>
            <person name="Barry K.W."/>
            <person name="Cichocki N."/>
            <person name="Veneault-Fourrey C."/>
            <person name="LaButti K."/>
            <person name="Lindquist E.A."/>
            <person name="Lipzen A."/>
            <person name="Lundell T."/>
            <person name="Morin E."/>
            <person name="Murat C."/>
            <person name="Riley R."/>
            <person name="Ohm R."/>
            <person name="Sun H."/>
            <person name="Tunlid A."/>
            <person name="Henrissat B."/>
            <person name="Grigoriev I.V."/>
            <person name="Hibbett D.S."/>
            <person name="Martin F."/>
        </authorList>
    </citation>
    <scope>NUCLEOTIDE SEQUENCE [LARGE SCALE GENOMIC DNA]</scope>
    <source>
        <strain evidence="3">Ve08.2h10</strain>
    </source>
</reference>
<dbReference type="STRING" id="930991.A0A0D0C9A5"/>
<evidence type="ECO:0000256" key="1">
    <source>
        <dbReference type="SAM" id="MobiDB-lite"/>
    </source>
</evidence>
<sequence>PLPGPPSPPPNPPWDRDHRSPTPRPHSWPPDIDLDTLAQASILPKLWESMEFVSLIRNASFLDLITKLTPDIIERMRNAPQGLMDLNNPGLCHSISCYLSNKHASQITYDSIIRSTLSNFLQAEVVEDCLSFKATESFIRKYMEIEYILHDMCQDS</sequence>